<accession>A0A367R0Z2</accession>
<dbReference type="AlphaFoldDB" id="A0A367R0Z2"/>
<reference evidence="1" key="1">
    <citation type="submission" date="2016-04" db="EMBL/GenBank/DDBJ databases">
        <authorList>
            <person name="Tabuchi Yagui T.R."/>
        </authorList>
    </citation>
    <scope>NUCLEOTIDE SEQUENCE [LARGE SCALE GENOMIC DNA]</scope>
    <source>
        <strain evidence="1">NIES-26</strain>
    </source>
</reference>
<dbReference type="Proteomes" id="UP000252107">
    <property type="component" value="Unassembled WGS sequence"/>
</dbReference>
<proteinExistence type="predicted"/>
<gene>
    <name evidence="1" type="ORF">A6770_01610</name>
</gene>
<keyword evidence="2" id="KW-1185">Reference proteome</keyword>
<organism evidence="1 2">
    <name type="scientific">Nostoc minutum NIES-26</name>
    <dbReference type="NCBI Taxonomy" id="1844469"/>
    <lineage>
        <taxon>Bacteria</taxon>
        <taxon>Bacillati</taxon>
        <taxon>Cyanobacteriota</taxon>
        <taxon>Cyanophyceae</taxon>
        <taxon>Nostocales</taxon>
        <taxon>Nostocaceae</taxon>
        <taxon>Nostoc</taxon>
    </lineage>
</organism>
<comment type="caution">
    <text evidence="1">The sequence shown here is derived from an EMBL/GenBank/DDBJ whole genome shotgun (WGS) entry which is preliminary data.</text>
</comment>
<dbReference type="EMBL" id="LXQD01000295">
    <property type="protein sequence ID" value="RCJ29112.1"/>
    <property type="molecule type" value="Genomic_DNA"/>
</dbReference>
<evidence type="ECO:0000313" key="2">
    <source>
        <dbReference type="Proteomes" id="UP000252107"/>
    </source>
</evidence>
<protein>
    <submittedName>
        <fullName evidence="1">Uncharacterized protein</fullName>
    </submittedName>
</protein>
<sequence>MNYQKLDAALAMALNDVQNPQEPSLVVFIHTEPVLAPAANAVLENFGISGITSGKDVFTATLSPNAISQLSEQAWVKYLKLSQKLYLVNNKRSMGSFRF</sequence>
<name>A0A367R0Z2_9NOSO</name>
<evidence type="ECO:0000313" key="1">
    <source>
        <dbReference type="EMBL" id="RCJ29112.1"/>
    </source>
</evidence>